<keyword evidence="2" id="KW-1185">Reference proteome</keyword>
<dbReference type="RefSeq" id="XP_060299122.1">
    <property type="nucleotide sequence ID" value="XM_060434004.1"/>
</dbReference>
<reference evidence="1" key="1">
    <citation type="submission" date="2023-06" db="EMBL/GenBank/DDBJ databases">
        <title>Genome-scale phylogeny and comparative genomics of the fungal order Sordariales.</title>
        <authorList>
            <consortium name="Lawrence Berkeley National Laboratory"/>
            <person name="Hensen N."/>
            <person name="Bonometti L."/>
            <person name="Westerberg I."/>
            <person name="Brannstrom I.O."/>
            <person name="Guillou S."/>
            <person name="Cros-Aarteil S."/>
            <person name="Calhoun S."/>
            <person name="Haridas S."/>
            <person name="Kuo A."/>
            <person name="Mondo S."/>
            <person name="Pangilinan J."/>
            <person name="Riley R."/>
            <person name="LaButti K."/>
            <person name="Andreopoulos B."/>
            <person name="Lipzen A."/>
            <person name="Chen C."/>
            <person name="Yanf M."/>
            <person name="Daum C."/>
            <person name="Ng V."/>
            <person name="Clum A."/>
            <person name="Steindorff A."/>
            <person name="Ohm R."/>
            <person name="Martin F."/>
            <person name="Silar P."/>
            <person name="Natvig D."/>
            <person name="Lalanne C."/>
            <person name="Gautier V."/>
            <person name="Ament-velasquez S.L."/>
            <person name="Kruys A."/>
            <person name="Hutchinson M.I."/>
            <person name="Powell A.J."/>
            <person name="Barry K."/>
            <person name="Miller A.N."/>
            <person name="Grigoriev I.V."/>
            <person name="Debuchy R."/>
            <person name="Gladieux P."/>
            <person name="Thoren M.H."/>
            <person name="Johannesson H."/>
        </authorList>
    </citation>
    <scope>NUCLEOTIDE SEQUENCE</scope>
    <source>
        <strain evidence="1">SMH2392-1A</strain>
    </source>
</reference>
<comment type="caution">
    <text evidence="1">The sequence shown here is derived from an EMBL/GenBank/DDBJ whole genome shotgun (WGS) entry which is preliminary data.</text>
</comment>
<evidence type="ECO:0000313" key="2">
    <source>
        <dbReference type="Proteomes" id="UP001172101"/>
    </source>
</evidence>
<dbReference type="EMBL" id="JAUIRO010000003">
    <property type="protein sequence ID" value="KAK0723198.1"/>
    <property type="molecule type" value="Genomic_DNA"/>
</dbReference>
<organism evidence="1 2">
    <name type="scientific">Lasiosphaeria miniovina</name>
    <dbReference type="NCBI Taxonomy" id="1954250"/>
    <lineage>
        <taxon>Eukaryota</taxon>
        <taxon>Fungi</taxon>
        <taxon>Dikarya</taxon>
        <taxon>Ascomycota</taxon>
        <taxon>Pezizomycotina</taxon>
        <taxon>Sordariomycetes</taxon>
        <taxon>Sordariomycetidae</taxon>
        <taxon>Sordariales</taxon>
        <taxon>Lasiosphaeriaceae</taxon>
        <taxon>Lasiosphaeria</taxon>
    </lineage>
</organism>
<accession>A0AA40E5H4</accession>
<dbReference type="GeneID" id="85317274"/>
<dbReference type="AlphaFoldDB" id="A0AA40E5H4"/>
<evidence type="ECO:0000313" key="1">
    <source>
        <dbReference type="EMBL" id="KAK0723198.1"/>
    </source>
</evidence>
<gene>
    <name evidence="1" type="ORF">B0T26DRAFT_254584</name>
</gene>
<proteinExistence type="predicted"/>
<sequence>MIVDRSRIDGPPEQRLPWQAWPVRPVHDRSGGMLPRCPPSICGGSGWISRSKHGDLTILRPTPEALSAGVHLCGNCPRLSSLGGCGLKSTADWKIACSESGIARRKSP</sequence>
<name>A0AA40E5H4_9PEZI</name>
<dbReference type="Proteomes" id="UP001172101">
    <property type="component" value="Unassembled WGS sequence"/>
</dbReference>
<protein>
    <submittedName>
        <fullName evidence="1">Uncharacterized protein</fullName>
    </submittedName>
</protein>